<feature type="binding site" evidence="1">
    <location>
        <position position="84"/>
    </location>
    <ligand>
        <name>Mn(2+)</name>
        <dbReference type="ChEBI" id="CHEBI:29035"/>
        <label>2</label>
    </ligand>
</feature>
<evidence type="ECO:0000313" key="4">
    <source>
        <dbReference type="Proteomes" id="UP000032633"/>
    </source>
</evidence>
<sequence length="372" mass="40976">MEKQELYELWDYLNKHPEVSWKEVNTTKKLMAVFEKGGFKPIPFQNMTGFYVEIGEGKPVIGLRADMDALYQDVDGVMQANHSCGHDAHMTIVTGAMHRLKKLEDQFTGTVRAIFQPAEEVGNGAVRVADEGVVDDVDYLFGVHVRPVNELNYPSCAPGMQHGACVFVKGKINGEDHHGARPHEGVSAIEVGHAIVSHLQQIHTSPQVPATVKMTNIIAGTENLNIIPGKATFGLDIRAQTNDVIDEIMKRVNHILTSLSELYGVSIEFEFEGYNPAAVINPEAEAILQAGIVNVLGEELLKPRIITPGSEDFHFYTLKRPQIKATMLALGADVTPGLHHPKMTFQKQAIENGVNILVEACLEACRIKKNDV</sequence>
<dbReference type="InterPro" id="IPR017439">
    <property type="entry name" value="Amidohydrolase"/>
</dbReference>
<keyword evidence="3" id="KW-0378">Hydrolase</keyword>
<dbReference type="PATRIC" id="fig|1126833.4.peg.4887"/>
<reference evidence="3 4" key="1">
    <citation type="journal article" date="2015" name="J. Biotechnol.">
        <title>Complete genome sequence of Paenibacillus beijingensis 7188(T) (=DSM 24997(T)), a novel rhizobacterium from jujube garden soil.</title>
        <authorList>
            <person name="Kwak Y."/>
            <person name="Shin J.H."/>
        </authorList>
    </citation>
    <scope>NUCLEOTIDE SEQUENCE [LARGE SCALE GENOMIC DNA]</scope>
    <source>
        <strain evidence="3 4">DSM 24997</strain>
    </source>
</reference>
<feature type="binding site" evidence="1">
    <location>
        <position position="86"/>
    </location>
    <ligand>
        <name>Mn(2+)</name>
        <dbReference type="ChEBI" id="CHEBI:29035"/>
        <label>2</label>
    </ligand>
</feature>
<dbReference type="KEGG" id="pbj:VN24_22250"/>
<feature type="binding site" evidence="1">
    <location>
        <position position="120"/>
    </location>
    <ligand>
        <name>Mn(2+)</name>
        <dbReference type="ChEBI" id="CHEBI:29035"/>
        <label>2</label>
    </ligand>
</feature>
<reference evidence="4" key="2">
    <citation type="submission" date="2015-03" db="EMBL/GenBank/DDBJ databases">
        <title>Genome sequence of Paenibacillus beijingensis strain DSM 24997T.</title>
        <authorList>
            <person name="Kwak Y."/>
            <person name="Shin J.-H."/>
        </authorList>
    </citation>
    <scope>NUCLEOTIDE SEQUENCE [LARGE SCALE GENOMIC DNA]</scope>
    <source>
        <strain evidence="4">DSM 24997</strain>
    </source>
</reference>
<dbReference type="GO" id="GO:0046872">
    <property type="term" value="F:metal ion binding"/>
    <property type="evidence" value="ECO:0007669"/>
    <property type="project" value="UniProtKB-KW"/>
</dbReference>
<feature type="domain" description="Peptidase M20 dimerisation" evidence="2">
    <location>
        <begin position="171"/>
        <end position="259"/>
    </location>
</feature>
<dbReference type="PANTHER" id="PTHR11014">
    <property type="entry name" value="PEPTIDASE M20 FAMILY MEMBER"/>
    <property type="match status" value="1"/>
</dbReference>
<dbReference type="SUPFAM" id="SSF55031">
    <property type="entry name" value="Bacterial exopeptidase dimerisation domain"/>
    <property type="match status" value="1"/>
</dbReference>
<dbReference type="GO" id="GO:0016787">
    <property type="term" value="F:hydrolase activity"/>
    <property type="evidence" value="ECO:0007669"/>
    <property type="project" value="UniProtKB-KW"/>
</dbReference>
<keyword evidence="4" id="KW-1185">Reference proteome</keyword>
<dbReference type="RefSeq" id="WP_045672215.1">
    <property type="nucleotide sequence ID" value="NZ_CP011058.1"/>
</dbReference>
<keyword evidence="1" id="KW-0464">Manganese</keyword>
<dbReference type="PIRSF" id="PIRSF005962">
    <property type="entry name" value="Pept_M20D_amidohydro"/>
    <property type="match status" value="1"/>
</dbReference>
<dbReference type="HOGENOM" id="CLU_023257_0_1_9"/>
<evidence type="ECO:0000313" key="3">
    <source>
        <dbReference type="EMBL" id="AJY76790.1"/>
    </source>
</evidence>
<dbReference type="InterPro" id="IPR011650">
    <property type="entry name" value="Peptidase_M20_dimer"/>
</dbReference>
<feature type="binding site" evidence="1">
    <location>
        <position position="339"/>
    </location>
    <ligand>
        <name>Mn(2+)</name>
        <dbReference type="ChEBI" id="CHEBI:29035"/>
        <label>2</label>
    </ligand>
</feature>
<dbReference type="NCBIfam" id="TIGR01891">
    <property type="entry name" value="amidohydrolases"/>
    <property type="match status" value="1"/>
</dbReference>
<dbReference type="SUPFAM" id="SSF53187">
    <property type="entry name" value="Zn-dependent exopeptidases"/>
    <property type="match status" value="1"/>
</dbReference>
<dbReference type="Proteomes" id="UP000032633">
    <property type="component" value="Chromosome"/>
</dbReference>
<accession>A0A0D5NNQ8</accession>
<evidence type="ECO:0000256" key="1">
    <source>
        <dbReference type="PIRSR" id="PIRSR005962-1"/>
    </source>
</evidence>
<comment type="cofactor">
    <cofactor evidence="1">
        <name>Mn(2+)</name>
        <dbReference type="ChEBI" id="CHEBI:29035"/>
    </cofactor>
    <text evidence="1">The Mn(2+) ion enhances activity.</text>
</comment>
<evidence type="ECO:0000259" key="2">
    <source>
        <dbReference type="Pfam" id="PF07687"/>
    </source>
</evidence>
<gene>
    <name evidence="3" type="ORF">VN24_22250</name>
</gene>
<name>A0A0D5NNQ8_9BACL</name>
<dbReference type="Pfam" id="PF07687">
    <property type="entry name" value="M20_dimer"/>
    <property type="match status" value="1"/>
</dbReference>
<feature type="binding site" evidence="1">
    <location>
        <position position="144"/>
    </location>
    <ligand>
        <name>Mn(2+)</name>
        <dbReference type="ChEBI" id="CHEBI:29035"/>
        <label>2</label>
    </ligand>
</feature>
<dbReference type="PANTHER" id="PTHR11014:SF122">
    <property type="entry name" value="AMIDOHYDROLASE AMHX"/>
    <property type="match status" value="1"/>
</dbReference>
<dbReference type="InterPro" id="IPR002933">
    <property type="entry name" value="Peptidase_M20"/>
</dbReference>
<dbReference type="Gene3D" id="3.40.630.10">
    <property type="entry name" value="Zn peptidases"/>
    <property type="match status" value="1"/>
</dbReference>
<dbReference type="EMBL" id="CP011058">
    <property type="protein sequence ID" value="AJY76790.1"/>
    <property type="molecule type" value="Genomic_DNA"/>
</dbReference>
<dbReference type="AlphaFoldDB" id="A0A0D5NNQ8"/>
<dbReference type="OrthoDB" id="9776731at2"/>
<dbReference type="InterPro" id="IPR036264">
    <property type="entry name" value="Bact_exopeptidase_dim_dom"/>
</dbReference>
<proteinExistence type="predicted"/>
<organism evidence="3 4">
    <name type="scientific">Paenibacillus beijingensis</name>
    <dbReference type="NCBI Taxonomy" id="1126833"/>
    <lineage>
        <taxon>Bacteria</taxon>
        <taxon>Bacillati</taxon>
        <taxon>Bacillota</taxon>
        <taxon>Bacilli</taxon>
        <taxon>Bacillales</taxon>
        <taxon>Paenibacillaceae</taxon>
        <taxon>Paenibacillus</taxon>
    </lineage>
</organism>
<dbReference type="Pfam" id="PF01546">
    <property type="entry name" value="Peptidase_M20"/>
    <property type="match status" value="1"/>
</dbReference>
<protein>
    <submittedName>
        <fullName evidence="3">Amidohydrolase</fullName>
    </submittedName>
</protein>
<keyword evidence="1" id="KW-0479">Metal-binding</keyword>
<dbReference type="Gene3D" id="3.30.70.360">
    <property type="match status" value="1"/>
</dbReference>
<dbReference type="STRING" id="1126833.VN24_22250"/>